<protein>
    <recommendedName>
        <fullName evidence="1">CCR4-NOT transcription complex subunit 1 CAF1-binding domain-containing protein</fullName>
    </recommendedName>
</protein>
<dbReference type="InParanoid" id="A0A0G4GYH3"/>
<evidence type="ECO:0000313" key="2">
    <source>
        <dbReference type="EMBL" id="CEM36038.1"/>
    </source>
</evidence>
<proteinExistence type="predicted"/>
<dbReference type="Proteomes" id="UP000041254">
    <property type="component" value="Unassembled WGS sequence"/>
</dbReference>
<evidence type="ECO:0000313" key="3">
    <source>
        <dbReference type="Proteomes" id="UP000041254"/>
    </source>
</evidence>
<organism evidence="2 3">
    <name type="scientific">Vitrella brassicaformis (strain CCMP3155)</name>
    <dbReference type="NCBI Taxonomy" id="1169540"/>
    <lineage>
        <taxon>Eukaryota</taxon>
        <taxon>Sar</taxon>
        <taxon>Alveolata</taxon>
        <taxon>Colpodellida</taxon>
        <taxon>Vitrellaceae</taxon>
        <taxon>Vitrella</taxon>
    </lineage>
</organism>
<sequence length="123" mass="13166">MANLGDLLGKLLALVDHHAAAPFTSRLPGMLETACRDGHLLTLLPVVCGILRQLSASGVEGDGDVQTALSMLKDIGDLPNIRLQLQFNVVRLFKELQLDIDSLQTTGRVSTTAMAASEVQEQS</sequence>
<dbReference type="EMBL" id="CDMY01000876">
    <property type="protein sequence ID" value="CEM36038.1"/>
    <property type="molecule type" value="Genomic_DNA"/>
</dbReference>
<feature type="domain" description="CCR4-NOT transcription complex subunit 1 CAF1-binding" evidence="1">
    <location>
        <begin position="3"/>
        <end position="112"/>
    </location>
</feature>
<accession>A0A0G4GYH3</accession>
<dbReference type="InterPro" id="IPR032191">
    <property type="entry name" value="CNOT1_CAF1_bind"/>
</dbReference>
<dbReference type="VEuPathDB" id="CryptoDB:Vbra_1096"/>
<keyword evidence="3" id="KW-1185">Reference proteome</keyword>
<gene>
    <name evidence="2" type="ORF">Vbra_1096</name>
</gene>
<dbReference type="AlphaFoldDB" id="A0A0G4GYH3"/>
<dbReference type="PhylomeDB" id="A0A0G4GYH3"/>
<dbReference type="Gene3D" id="1.25.40.180">
    <property type="match status" value="1"/>
</dbReference>
<evidence type="ECO:0000259" key="1">
    <source>
        <dbReference type="Pfam" id="PF16415"/>
    </source>
</evidence>
<name>A0A0G4GYH3_VITBC</name>
<reference evidence="2 3" key="1">
    <citation type="submission" date="2014-11" db="EMBL/GenBank/DDBJ databases">
        <authorList>
            <person name="Zhu J."/>
            <person name="Qi W."/>
            <person name="Song R."/>
        </authorList>
    </citation>
    <scope>NUCLEOTIDE SEQUENCE [LARGE SCALE GENOMIC DNA]</scope>
</reference>
<dbReference type="Pfam" id="PF16415">
    <property type="entry name" value="CNOT1_CAF1_bind"/>
    <property type="match status" value="1"/>
</dbReference>